<evidence type="ECO:0000313" key="1">
    <source>
        <dbReference type="EMBL" id="GFR45038.1"/>
    </source>
</evidence>
<evidence type="ECO:0000313" key="2">
    <source>
        <dbReference type="Proteomes" id="UP001054857"/>
    </source>
</evidence>
<protein>
    <submittedName>
        <fullName evidence="1">Uncharacterized protein</fullName>
    </submittedName>
</protein>
<keyword evidence="2" id="KW-1185">Reference proteome</keyword>
<accession>A0AAD3DQU5</accession>
<sequence>MSVLSAAEDLEARLAAIELESRLNKEETRLEISRLVASEQAINAELAILRASNPEYAKILRRSIVADVHNYLQTAAGPRRTVGDGFEHWDAYVLRLIEERGPKWFKDKLAFPITCAGLLSKGPETAFDDGCKAAHQLRARKPEVFRATYLAGLPDEARSEWEALLEFLVTKESQGARS</sequence>
<comment type="caution">
    <text evidence="1">The sequence shown here is derived from an EMBL/GenBank/DDBJ whole genome shotgun (WGS) entry which is preliminary data.</text>
</comment>
<dbReference type="AlphaFoldDB" id="A0AAD3DQU5"/>
<dbReference type="EMBL" id="BMAR01000009">
    <property type="protein sequence ID" value="GFR45038.1"/>
    <property type="molecule type" value="Genomic_DNA"/>
</dbReference>
<reference evidence="1 2" key="1">
    <citation type="journal article" date="2021" name="Sci. Rep.">
        <title>Genome sequencing of the multicellular alga Astrephomene provides insights into convergent evolution of germ-soma differentiation.</title>
        <authorList>
            <person name="Yamashita S."/>
            <person name="Yamamoto K."/>
            <person name="Matsuzaki R."/>
            <person name="Suzuki S."/>
            <person name="Yamaguchi H."/>
            <person name="Hirooka S."/>
            <person name="Minakuchi Y."/>
            <person name="Miyagishima S."/>
            <person name="Kawachi M."/>
            <person name="Toyoda A."/>
            <person name="Nozaki H."/>
        </authorList>
    </citation>
    <scope>NUCLEOTIDE SEQUENCE [LARGE SCALE GENOMIC DNA]</scope>
    <source>
        <strain evidence="1 2">NIES-4017</strain>
    </source>
</reference>
<proteinExistence type="predicted"/>
<gene>
    <name evidence="1" type="ORF">Agub_g6408</name>
</gene>
<name>A0AAD3DQU5_9CHLO</name>
<organism evidence="1 2">
    <name type="scientific">Astrephomene gubernaculifera</name>
    <dbReference type="NCBI Taxonomy" id="47775"/>
    <lineage>
        <taxon>Eukaryota</taxon>
        <taxon>Viridiplantae</taxon>
        <taxon>Chlorophyta</taxon>
        <taxon>core chlorophytes</taxon>
        <taxon>Chlorophyceae</taxon>
        <taxon>CS clade</taxon>
        <taxon>Chlamydomonadales</taxon>
        <taxon>Astrephomenaceae</taxon>
        <taxon>Astrephomene</taxon>
    </lineage>
</organism>
<dbReference type="Proteomes" id="UP001054857">
    <property type="component" value="Unassembled WGS sequence"/>
</dbReference>